<keyword evidence="2 4" id="KW-0647">Proteasome</keyword>
<dbReference type="InterPro" id="IPR000426">
    <property type="entry name" value="Proteasome_asu_N"/>
</dbReference>
<comment type="subunit">
    <text evidence="4">The 26S proteasome consists of a 20S proteasome core and two 19S regulatory subunits.</text>
</comment>
<dbReference type="SUPFAM" id="SSF56235">
    <property type="entry name" value="N-terminal nucleophile aminohydrolases (Ntn hydrolases)"/>
    <property type="match status" value="1"/>
</dbReference>
<accession>A0A3B0NFJ8</accession>
<comment type="subcellular location">
    <subcellularLocation>
        <location evidence="4">Cytoplasm</location>
    </subcellularLocation>
    <subcellularLocation>
        <location evidence="4">Nucleus</location>
    </subcellularLocation>
</comment>
<dbReference type="AlphaFoldDB" id="A0A3B0NFJ8"/>
<evidence type="ECO:0000256" key="1">
    <source>
        <dbReference type="ARBA" id="ARBA00022490"/>
    </source>
</evidence>
<dbReference type="GO" id="GO:0005737">
    <property type="term" value="C:cytoplasm"/>
    <property type="evidence" value="ECO:0007669"/>
    <property type="project" value="UniProtKB-SubCell"/>
</dbReference>
<dbReference type="PROSITE" id="PS00388">
    <property type="entry name" value="PROTEASOME_ALPHA_1"/>
    <property type="match status" value="1"/>
</dbReference>
<evidence type="ECO:0000256" key="4">
    <source>
        <dbReference type="RuleBase" id="RU000551"/>
    </source>
</evidence>
<dbReference type="CDD" id="cd03754">
    <property type="entry name" value="proteasome_alpha_type_6"/>
    <property type="match status" value="1"/>
</dbReference>
<keyword evidence="3 4" id="KW-0539">Nucleus</keyword>
<comment type="similarity">
    <text evidence="4">Belongs to the peptidase T1A family.</text>
</comment>
<dbReference type="GO" id="GO:0019773">
    <property type="term" value="C:proteasome core complex, alpha-subunit complex"/>
    <property type="evidence" value="ECO:0007669"/>
    <property type="project" value="InterPro"/>
</dbReference>
<dbReference type="Pfam" id="PF00227">
    <property type="entry name" value="Proteasome"/>
    <property type="match status" value="1"/>
</dbReference>
<keyword evidence="1 4" id="KW-0963">Cytoplasm</keyword>
<dbReference type="PANTHER" id="PTHR11599">
    <property type="entry name" value="PROTEASOME SUBUNIT ALPHA/BETA"/>
    <property type="match status" value="1"/>
</dbReference>
<protein>
    <recommendedName>
        <fullName evidence="4">Proteasome subunit alpha type</fullName>
    </recommendedName>
</protein>
<dbReference type="GO" id="GO:0005634">
    <property type="term" value="C:nucleus"/>
    <property type="evidence" value="ECO:0007669"/>
    <property type="project" value="UniProtKB-SubCell"/>
</dbReference>
<evidence type="ECO:0000256" key="2">
    <source>
        <dbReference type="ARBA" id="ARBA00022942"/>
    </source>
</evidence>
<evidence type="ECO:0000256" key="3">
    <source>
        <dbReference type="ARBA" id="ARBA00023242"/>
    </source>
</evidence>
<dbReference type="InterPro" id="IPR050115">
    <property type="entry name" value="Proteasome_alpha"/>
</dbReference>
<evidence type="ECO:0000313" key="6">
    <source>
        <dbReference type="EMBL" id="SVP94306.1"/>
    </source>
</evidence>
<proteinExistence type="inferred from homology"/>
<dbReference type="InterPro" id="IPR029055">
    <property type="entry name" value="Ntn_hydrolases_N"/>
</dbReference>
<feature type="domain" description="Proteasome alpha-type subunits" evidence="5">
    <location>
        <begin position="9"/>
        <end position="31"/>
    </location>
</feature>
<dbReference type="EMBL" id="UIVS01000004">
    <property type="protein sequence ID" value="SVP95141.1"/>
    <property type="molecule type" value="Genomic_DNA"/>
</dbReference>
<sequence>MSRASHSGYDRHITIFSPEGKLFQLEYALKAVKNCNLTGLAIKDDSAIAVVAQKKLPAQQGNQDVLLDTSSVTSLYHITDEIFALLVGLPGDCLSILYKARQVALDYSYKYGINIPASVLCQKISDLNQVYTQHAYMRLHACTGLILSIEPDVGPKIYKFDSSGWFAGYKACGIGAKEQESENALEKTLKRREAISLQDAMKSNLHVNTEVHQLSQGQETKVTIEALRCMIDIDAFTKGLGASSIEVAVASKDNPFFRQLSEEEIETYLTHITESD</sequence>
<gene>
    <name evidence="6" type="ORF">TAT_000330800</name>
    <name evidence="7" type="ORF">TAV_000330600</name>
</gene>
<dbReference type="VEuPathDB" id="PiroplasmaDB:TA08070"/>
<evidence type="ECO:0000259" key="5">
    <source>
        <dbReference type="PROSITE" id="PS00388"/>
    </source>
</evidence>
<dbReference type="SMART" id="SM00948">
    <property type="entry name" value="Proteasome_A_N"/>
    <property type="match status" value="1"/>
</dbReference>
<organism evidence="7">
    <name type="scientific">Theileria annulata</name>
    <dbReference type="NCBI Taxonomy" id="5874"/>
    <lineage>
        <taxon>Eukaryota</taxon>
        <taxon>Sar</taxon>
        <taxon>Alveolata</taxon>
        <taxon>Apicomplexa</taxon>
        <taxon>Aconoidasida</taxon>
        <taxon>Piroplasmida</taxon>
        <taxon>Theileriidae</taxon>
        <taxon>Theileria</taxon>
    </lineage>
</organism>
<dbReference type="EMBL" id="UIVT01000004">
    <property type="protein sequence ID" value="SVP94306.1"/>
    <property type="molecule type" value="Genomic_DNA"/>
</dbReference>
<reference evidence="7" key="1">
    <citation type="submission" date="2018-07" db="EMBL/GenBank/DDBJ databases">
        <authorList>
            <person name="Quirk P.G."/>
            <person name="Krulwich T.A."/>
        </authorList>
    </citation>
    <scope>NUCLEOTIDE SEQUENCE</scope>
    <source>
        <strain evidence="7">Anand</strain>
    </source>
</reference>
<dbReference type="Gene3D" id="3.60.20.10">
    <property type="entry name" value="Glutamine Phosphoribosylpyrophosphate, subunit 1, domain 1"/>
    <property type="match status" value="1"/>
</dbReference>
<dbReference type="Pfam" id="PF10584">
    <property type="entry name" value="Proteasome_A_N"/>
    <property type="match status" value="1"/>
</dbReference>
<dbReference type="InterPro" id="IPR001353">
    <property type="entry name" value="Proteasome_sua/b"/>
</dbReference>
<name>A0A3B0NFJ8_THEAN</name>
<evidence type="ECO:0000313" key="7">
    <source>
        <dbReference type="EMBL" id="SVP95141.1"/>
    </source>
</evidence>
<dbReference type="InterPro" id="IPR034642">
    <property type="entry name" value="Proteasome_subunit_alpha6"/>
</dbReference>
<dbReference type="GO" id="GO:0006511">
    <property type="term" value="P:ubiquitin-dependent protein catabolic process"/>
    <property type="evidence" value="ECO:0007669"/>
    <property type="project" value="InterPro"/>
</dbReference>